<accession>A0A284R9H8</accession>
<evidence type="ECO:0000313" key="2">
    <source>
        <dbReference type="Proteomes" id="UP000219338"/>
    </source>
</evidence>
<proteinExistence type="predicted"/>
<dbReference type="OrthoDB" id="7668193at2759"/>
<dbReference type="EMBL" id="FUEG01000006">
    <property type="protein sequence ID" value="SJL05364.1"/>
    <property type="molecule type" value="Genomic_DNA"/>
</dbReference>
<gene>
    <name evidence="1" type="ORF">ARMOST_08731</name>
</gene>
<reference evidence="2" key="1">
    <citation type="journal article" date="2017" name="Nat. Ecol. Evol.">
        <title>Genome expansion and lineage-specific genetic innovations in the forest pathogenic fungi Armillaria.</title>
        <authorList>
            <person name="Sipos G."/>
            <person name="Prasanna A.N."/>
            <person name="Walter M.C."/>
            <person name="O'Connor E."/>
            <person name="Balint B."/>
            <person name="Krizsan K."/>
            <person name="Kiss B."/>
            <person name="Hess J."/>
            <person name="Varga T."/>
            <person name="Slot J."/>
            <person name="Riley R."/>
            <person name="Boka B."/>
            <person name="Rigling D."/>
            <person name="Barry K."/>
            <person name="Lee J."/>
            <person name="Mihaltcheva S."/>
            <person name="LaButti K."/>
            <person name="Lipzen A."/>
            <person name="Waldron R."/>
            <person name="Moloney N.M."/>
            <person name="Sperisen C."/>
            <person name="Kredics L."/>
            <person name="Vagvoelgyi C."/>
            <person name="Patrignani A."/>
            <person name="Fitzpatrick D."/>
            <person name="Nagy I."/>
            <person name="Doyle S."/>
            <person name="Anderson J.B."/>
            <person name="Grigoriev I.V."/>
            <person name="Gueldener U."/>
            <person name="Muensterkoetter M."/>
            <person name="Nagy L.G."/>
        </authorList>
    </citation>
    <scope>NUCLEOTIDE SEQUENCE [LARGE SCALE GENOMIC DNA]</scope>
    <source>
        <strain evidence="2">C18/9</strain>
    </source>
</reference>
<dbReference type="Proteomes" id="UP000219338">
    <property type="component" value="Unassembled WGS sequence"/>
</dbReference>
<dbReference type="STRING" id="47428.A0A284R9H8"/>
<keyword evidence="2" id="KW-1185">Reference proteome</keyword>
<sequence length="129" mass="15057">MPTTTDYSVYRSREQTLSRNKVKITSSTYGFASRSCQESTLSESPVPVLRYLMDVNSLNYCNFSFRYPQNDSATGSLFTLKDQSNEALIALPKFVEPPKSSSRCDRKARKQQYHPFYRRARESGYWFYK</sequence>
<dbReference type="AlphaFoldDB" id="A0A284R9H8"/>
<protein>
    <submittedName>
        <fullName evidence="1">Uncharacterized protein</fullName>
    </submittedName>
</protein>
<evidence type="ECO:0000313" key="1">
    <source>
        <dbReference type="EMBL" id="SJL05364.1"/>
    </source>
</evidence>
<organism evidence="1 2">
    <name type="scientific">Armillaria ostoyae</name>
    <name type="common">Armillaria root rot fungus</name>
    <dbReference type="NCBI Taxonomy" id="47428"/>
    <lineage>
        <taxon>Eukaryota</taxon>
        <taxon>Fungi</taxon>
        <taxon>Dikarya</taxon>
        <taxon>Basidiomycota</taxon>
        <taxon>Agaricomycotina</taxon>
        <taxon>Agaricomycetes</taxon>
        <taxon>Agaricomycetidae</taxon>
        <taxon>Agaricales</taxon>
        <taxon>Marasmiineae</taxon>
        <taxon>Physalacriaceae</taxon>
        <taxon>Armillaria</taxon>
    </lineage>
</organism>
<name>A0A284R9H8_ARMOS</name>